<evidence type="ECO:0000313" key="10">
    <source>
        <dbReference type="Proteomes" id="UP001203665"/>
    </source>
</evidence>
<dbReference type="NCBIfam" id="TIGR02962">
    <property type="entry name" value="hdxy_isourate"/>
    <property type="match status" value="1"/>
</dbReference>
<comment type="subunit">
    <text evidence="4 7">Homotetramer.</text>
</comment>
<dbReference type="PRINTS" id="PR00189">
    <property type="entry name" value="TRNSTHYRETIN"/>
</dbReference>
<dbReference type="InterPro" id="IPR000895">
    <property type="entry name" value="Transthyretin/HIU_hydrolase"/>
</dbReference>
<dbReference type="InterPro" id="IPR023419">
    <property type="entry name" value="Transthyretin_CS"/>
</dbReference>
<dbReference type="SUPFAM" id="SSF49472">
    <property type="entry name" value="Transthyretin (synonym: prealbumin)"/>
    <property type="match status" value="1"/>
</dbReference>
<evidence type="ECO:0000256" key="1">
    <source>
        <dbReference type="ARBA" id="ARBA00001043"/>
    </source>
</evidence>
<keyword evidence="5 7" id="KW-0659">Purine metabolism</keyword>
<evidence type="ECO:0000256" key="5">
    <source>
        <dbReference type="ARBA" id="ARBA00022631"/>
    </source>
</evidence>
<dbReference type="InterPro" id="IPR036817">
    <property type="entry name" value="Transthyretin/HIU_hydrolase_sf"/>
</dbReference>
<dbReference type="InterPro" id="IPR023418">
    <property type="entry name" value="Thyroxine_BS"/>
</dbReference>
<comment type="similarity">
    <text evidence="3 7">Belongs to the transthyretin family. 5-hydroxyisourate hydrolase subfamily.</text>
</comment>
<dbReference type="PROSITE" id="PS00768">
    <property type="entry name" value="TRANSTHYRETIN_1"/>
    <property type="match status" value="1"/>
</dbReference>
<gene>
    <name evidence="9" type="primary">uraH</name>
    <name evidence="9" type="ORF">NDM98_09305</name>
</gene>
<dbReference type="GO" id="GO:0033971">
    <property type="term" value="F:hydroxyisourate hydrolase activity"/>
    <property type="evidence" value="ECO:0007669"/>
    <property type="project" value="UniProtKB-EC"/>
</dbReference>
<keyword evidence="10" id="KW-1185">Reference proteome</keyword>
<dbReference type="PROSITE" id="PS00769">
    <property type="entry name" value="TRANSTHYRETIN_2"/>
    <property type="match status" value="1"/>
</dbReference>
<evidence type="ECO:0000256" key="2">
    <source>
        <dbReference type="ARBA" id="ARBA00002704"/>
    </source>
</evidence>
<evidence type="ECO:0000256" key="3">
    <source>
        <dbReference type="ARBA" id="ARBA00009850"/>
    </source>
</evidence>
<evidence type="ECO:0000256" key="6">
    <source>
        <dbReference type="ARBA" id="ARBA00022801"/>
    </source>
</evidence>
<evidence type="ECO:0000313" key="9">
    <source>
        <dbReference type="EMBL" id="MCM2675670.1"/>
    </source>
</evidence>
<dbReference type="Proteomes" id="UP001203665">
    <property type="component" value="Unassembled WGS sequence"/>
</dbReference>
<dbReference type="PANTHER" id="PTHR10395">
    <property type="entry name" value="URICASE AND TRANSTHYRETIN-RELATED"/>
    <property type="match status" value="1"/>
</dbReference>
<keyword evidence="6 7" id="KW-0378">Hydrolase</keyword>
<dbReference type="InterPro" id="IPR014306">
    <property type="entry name" value="Hydroxyisourate_hydrolase"/>
</dbReference>
<reference evidence="9" key="1">
    <citation type="submission" date="2022-06" db="EMBL/GenBank/DDBJ databases">
        <title>Alkalicoccobacillus porphyridii sp. nov., isolated from a marine red alga, Porphyridium purpureum and reclassification of Shouchella plakortidis and Shouchella gibsonii as Alkalicoccobacillus plakortidis comb. nov. and Alkalicoccobacillus gibsonii comb. nov.</title>
        <authorList>
            <person name="Kim K.H."/>
            <person name="Lee J.K."/>
            <person name="Han D.M."/>
            <person name="Baek J.H."/>
            <person name="Jeon C.O."/>
        </authorList>
    </citation>
    <scope>NUCLEOTIDE SEQUENCE</scope>
    <source>
        <strain evidence="9">DSM 19153</strain>
    </source>
</reference>
<protein>
    <recommendedName>
        <fullName evidence="7">5-hydroxyisourate hydrolase</fullName>
        <shortName evidence="7">HIU hydrolase</shortName>
        <shortName evidence="7">HIUHase</shortName>
        <ecNumber evidence="7">3.5.2.17</ecNumber>
    </recommendedName>
</protein>
<evidence type="ECO:0000256" key="7">
    <source>
        <dbReference type="RuleBase" id="RU361270"/>
    </source>
</evidence>
<dbReference type="EC" id="3.5.2.17" evidence="7"/>
<proteinExistence type="inferred from homology"/>
<dbReference type="RefSeq" id="WP_251606677.1">
    <property type="nucleotide sequence ID" value="NZ_JAMQJY010000001.1"/>
</dbReference>
<dbReference type="EMBL" id="JAMQJY010000001">
    <property type="protein sequence ID" value="MCM2675670.1"/>
    <property type="molecule type" value="Genomic_DNA"/>
</dbReference>
<evidence type="ECO:0000259" key="8">
    <source>
        <dbReference type="Pfam" id="PF00576"/>
    </source>
</evidence>
<accession>A0ABT0XIX5</accession>
<sequence>MHSKMPDVTTHILDLASGKPAGHVEIEVFFLESKTEKRQVTSRVTNSDGRVDQPLVSAQDFQEGEYEFHYFIGAYFREQALIKEDPHFLECIVTRVYLSSNQKHYHIPLLVSPWGYQVYRGS</sequence>
<feature type="domain" description="Transthyretin/hydroxyisourate hydrolase" evidence="8">
    <location>
        <begin position="8"/>
        <end position="121"/>
    </location>
</feature>
<organism evidence="9 10">
    <name type="scientific">Alkalicoccobacillus plakortidis</name>
    <dbReference type="NCBI Taxonomy" id="444060"/>
    <lineage>
        <taxon>Bacteria</taxon>
        <taxon>Bacillati</taxon>
        <taxon>Bacillota</taxon>
        <taxon>Bacilli</taxon>
        <taxon>Bacillales</taxon>
        <taxon>Bacillaceae</taxon>
        <taxon>Alkalicoccobacillus</taxon>
    </lineage>
</organism>
<dbReference type="Pfam" id="PF00576">
    <property type="entry name" value="Transthyretin"/>
    <property type="match status" value="1"/>
</dbReference>
<dbReference type="InterPro" id="IPR023416">
    <property type="entry name" value="Transthyretin/HIU_hydrolase_d"/>
</dbReference>
<name>A0ABT0XIX5_9BACI</name>
<dbReference type="PANTHER" id="PTHR10395:SF7">
    <property type="entry name" value="5-HYDROXYISOURATE HYDROLASE"/>
    <property type="match status" value="1"/>
</dbReference>
<dbReference type="Gene3D" id="2.60.40.180">
    <property type="entry name" value="Transthyretin/hydroxyisourate hydrolase domain"/>
    <property type="match status" value="1"/>
</dbReference>
<comment type="function">
    <text evidence="2">Catalyzes the hydrolysis of 5-hydroxyisourate (HIU) to 2-oxo-4-hydroxy-4-carboxy-5-ureidoimidazoline (OHCU).</text>
</comment>
<comment type="catalytic activity">
    <reaction evidence="1 7">
        <text>5-hydroxyisourate + H2O = 5-hydroxy-2-oxo-4-ureido-2,5-dihydro-1H-imidazole-5-carboxylate + H(+)</text>
        <dbReference type="Rhea" id="RHEA:23736"/>
        <dbReference type="ChEBI" id="CHEBI:15377"/>
        <dbReference type="ChEBI" id="CHEBI:15378"/>
        <dbReference type="ChEBI" id="CHEBI:18072"/>
        <dbReference type="ChEBI" id="CHEBI:58639"/>
        <dbReference type="EC" id="3.5.2.17"/>
    </reaction>
</comment>
<evidence type="ECO:0000256" key="4">
    <source>
        <dbReference type="ARBA" id="ARBA00011881"/>
    </source>
</evidence>
<comment type="caution">
    <text evidence="9">The sequence shown here is derived from an EMBL/GenBank/DDBJ whole genome shotgun (WGS) entry which is preliminary data.</text>
</comment>